<keyword evidence="1" id="KW-0732">Signal</keyword>
<dbReference type="Proteomes" id="UP001373714">
    <property type="component" value="Unassembled WGS sequence"/>
</dbReference>
<accession>A0AAV9VIW9</accession>
<evidence type="ECO:0000313" key="3">
    <source>
        <dbReference type="Proteomes" id="UP001373714"/>
    </source>
</evidence>
<proteinExistence type="predicted"/>
<organism evidence="2 3">
    <name type="scientific">Orbilia blumenaviensis</name>
    <dbReference type="NCBI Taxonomy" id="1796055"/>
    <lineage>
        <taxon>Eukaryota</taxon>
        <taxon>Fungi</taxon>
        <taxon>Dikarya</taxon>
        <taxon>Ascomycota</taxon>
        <taxon>Pezizomycotina</taxon>
        <taxon>Orbiliomycetes</taxon>
        <taxon>Orbiliales</taxon>
        <taxon>Orbiliaceae</taxon>
        <taxon>Orbilia</taxon>
    </lineage>
</organism>
<reference evidence="2 3" key="1">
    <citation type="submission" date="2019-10" db="EMBL/GenBank/DDBJ databases">
        <authorList>
            <person name="Palmer J.M."/>
        </authorList>
    </citation>
    <scope>NUCLEOTIDE SEQUENCE [LARGE SCALE GENOMIC DNA]</scope>
    <source>
        <strain evidence="2 3">TWF730</strain>
    </source>
</reference>
<dbReference type="AlphaFoldDB" id="A0AAV9VIW9"/>
<gene>
    <name evidence="2" type="ORF">TWF730_006840</name>
</gene>
<feature type="signal peptide" evidence="1">
    <location>
        <begin position="1"/>
        <end position="24"/>
    </location>
</feature>
<evidence type="ECO:0000256" key="1">
    <source>
        <dbReference type="SAM" id="SignalP"/>
    </source>
</evidence>
<protein>
    <recommendedName>
        <fullName evidence="4">Apple domain-containing protein</fullName>
    </recommendedName>
</protein>
<keyword evidence="3" id="KW-1185">Reference proteome</keyword>
<name>A0AAV9VIW9_9PEZI</name>
<dbReference type="EMBL" id="JAVHNS010000003">
    <property type="protein sequence ID" value="KAK6360712.1"/>
    <property type="molecule type" value="Genomic_DNA"/>
</dbReference>
<comment type="caution">
    <text evidence="2">The sequence shown here is derived from an EMBL/GenBank/DDBJ whole genome shotgun (WGS) entry which is preliminary data.</text>
</comment>
<evidence type="ECO:0008006" key="4">
    <source>
        <dbReference type="Google" id="ProtNLM"/>
    </source>
</evidence>
<sequence length="314" mass="33491">MQLFNISAIFLVALQLLPAAVVGGATGLEARAPTCDKKCAKSLIQRKPHAKSYCSSYLRAHGASTRTVTVTTKAKSNCVTVTATSVTTELDFFIDASVSTTLPVITITEYSSTVVIVTGPTRVIDRRAAVKETKAAPCPCRNLSSCSSNTISAACREIAGPPPTITKTVIKPCTATTTVTSTTLKFTEITSGTQVATPPPDTTTINEVHTTYIPEECARDLYSPPQEIGNARVEILDYPFYARTPIECCTICFARKNCAVAAYGASTEDCYLLIVTERQPGGAAGEMCPLGRQNFTFIRDFDFGVNALPGPCGF</sequence>
<feature type="chain" id="PRO_5043485756" description="Apple domain-containing protein" evidence="1">
    <location>
        <begin position="25"/>
        <end position="314"/>
    </location>
</feature>
<evidence type="ECO:0000313" key="2">
    <source>
        <dbReference type="EMBL" id="KAK6360712.1"/>
    </source>
</evidence>